<comment type="catalytic activity">
    <reaction evidence="1">
        <text>RNA(n) + a ribonucleoside 5'-triphosphate = RNA(n+1) + diphosphate</text>
        <dbReference type="Rhea" id="RHEA:21248"/>
        <dbReference type="Rhea" id="RHEA-COMP:14527"/>
        <dbReference type="Rhea" id="RHEA-COMP:17342"/>
        <dbReference type="ChEBI" id="CHEBI:33019"/>
        <dbReference type="ChEBI" id="CHEBI:61557"/>
        <dbReference type="ChEBI" id="CHEBI:140395"/>
        <dbReference type="EC" id="2.7.7.48"/>
    </reaction>
</comment>
<keyword evidence="1" id="KW-0808">Transferase</keyword>
<dbReference type="Proteomes" id="UP000188533">
    <property type="component" value="Unassembled WGS sequence"/>
</dbReference>
<dbReference type="PANTHER" id="PTHR23079:SF55">
    <property type="entry name" value="RNA-DIRECTED RNA POLYMERASE"/>
    <property type="match status" value="1"/>
</dbReference>
<keyword evidence="3" id="KW-1133">Transmembrane helix</keyword>
<feature type="domain" description="RDRP core" evidence="4">
    <location>
        <begin position="701"/>
        <end position="1287"/>
    </location>
</feature>
<proteinExistence type="inferred from homology"/>
<reference evidence="5 6" key="2">
    <citation type="submission" date="2017-02" db="EMBL/GenBank/DDBJ databases">
        <title>A genome survey and senescence transcriptome analysis in Lentinula edodes.</title>
        <authorList>
            <person name="Sakamoto Y."/>
            <person name="Nakade K."/>
            <person name="Sato S."/>
            <person name="Yoshida Y."/>
            <person name="Miyazaki K."/>
            <person name="Natsume S."/>
            <person name="Konno N."/>
        </authorList>
    </citation>
    <scope>NUCLEOTIDE SEQUENCE [LARGE SCALE GENOMIC DNA]</scope>
    <source>
        <strain evidence="5 6">NBRC 111202</strain>
    </source>
</reference>
<dbReference type="InterPro" id="IPR007855">
    <property type="entry name" value="RDRP"/>
</dbReference>
<dbReference type="InterPro" id="IPR057596">
    <property type="entry name" value="RDRP_core"/>
</dbReference>
<reference evidence="5 6" key="1">
    <citation type="submission" date="2016-08" db="EMBL/GenBank/DDBJ databases">
        <authorList>
            <consortium name="Lentinula edodes genome sequencing consortium"/>
            <person name="Sakamoto Y."/>
            <person name="Nakade K."/>
            <person name="Sato S."/>
            <person name="Yoshida Y."/>
            <person name="Miyazaki K."/>
            <person name="Natsume S."/>
            <person name="Konno N."/>
        </authorList>
    </citation>
    <scope>NUCLEOTIDE SEQUENCE [LARGE SCALE GENOMIC DNA]</scope>
    <source>
        <strain evidence="5 6">NBRC 111202</strain>
    </source>
</reference>
<feature type="transmembrane region" description="Helical" evidence="3">
    <location>
        <begin position="152"/>
        <end position="175"/>
    </location>
</feature>
<evidence type="ECO:0000313" key="6">
    <source>
        <dbReference type="Proteomes" id="UP000188533"/>
    </source>
</evidence>
<dbReference type="GO" id="GO:0031380">
    <property type="term" value="C:nuclear RNA-directed RNA polymerase complex"/>
    <property type="evidence" value="ECO:0007669"/>
    <property type="project" value="TreeGrafter"/>
</dbReference>
<accession>A0A1Q3EJG9</accession>
<protein>
    <recommendedName>
        <fullName evidence="1">RNA-dependent RNA polymerase</fullName>
        <ecNumber evidence="1">2.7.7.48</ecNumber>
    </recommendedName>
</protein>
<dbReference type="STRING" id="5353.A0A1Q3EJG9"/>
<dbReference type="EC" id="2.7.7.48" evidence="1"/>
<organism evidence="5 6">
    <name type="scientific">Lentinula edodes</name>
    <name type="common">Shiitake mushroom</name>
    <name type="synonym">Lentinus edodes</name>
    <dbReference type="NCBI Taxonomy" id="5353"/>
    <lineage>
        <taxon>Eukaryota</taxon>
        <taxon>Fungi</taxon>
        <taxon>Dikarya</taxon>
        <taxon>Basidiomycota</taxon>
        <taxon>Agaricomycotina</taxon>
        <taxon>Agaricomycetes</taxon>
        <taxon>Agaricomycetidae</taxon>
        <taxon>Agaricales</taxon>
        <taxon>Marasmiineae</taxon>
        <taxon>Omphalotaceae</taxon>
        <taxon>Lentinula</taxon>
    </lineage>
</organism>
<keyword evidence="6" id="KW-1185">Reference proteome</keyword>
<keyword evidence="1" id="KW-0548">Nucleotidyltransferase</keyword>
<name>A0A1Q3EJG9_LENED</name>
<evidence type="ECO:0000256" key="1">
    <source>
        <dbReference type="RuleBase" id="RU363098"/>
    </source>
</evidence>
<keyword evidence="3" id="KW-0812">Transmembrane</keyword>
<dbReference type="GO" id="GO:0030422">
    <property type="term" value="P:siRNA processing"/>
    <property type="evidence" value="ECO:0007669"/>
    <property type="project" value="TreeGrafter"/>
</dbReference>
<sequence>MQADTRPASITRLHTSPERLRADSSGSGYLDRVPEDGSVEFDGRDEEENIEEIDEEFESQGLYRGSYRRLLVLYTFVPLSFVAFFALLALLPIWVYPLQITPEYPSVLPFPFPELFVSAGLWCLSYLLRTPIFSLSVLICTSCRLSHGGFSTVLSTVAHAILSLFLRLLAIPILVIPHYLVYDTPTWRDPAFRRVWWVSLGWAAVEGIVAIKQGYMNIALYRDVLVNDIHEEERIIEIEDGATKLGRIHGATDQITYTAEPPLAPFVVGSNASSNLERVPLLQRESRASDIDLEASLELQVEDDIDQLMAVRARDELGKYYGIPFIRIPAFISCLQRANALLFSLGVTLILSSAYLRSTISSMSWYSMNTGPDVLSSDKYSALYVITSDSPSIPSLETFISSAWPWSSIQLLPANLKKSNHVLTIGVPVVTILQIVLSLLHTHLVLPKAGLSFPPPYECALLLEKERKGKNRHGPIEEESVPLEPSQFPMLLWNKFQAASIKKSGYSEQLWSLELLQKCEKLFHIFDRKNDMQPTRSSPLPSTTAFNLPNKLSRLNANPPIVIINNDIFQQTMEQKRIPYGIQFELARTLASNPDSMSKFQNLISNLPQDQIPTHSYLFSQIFSVSSLRNLSTHEVASTAPWEELDKEEEAFAKDPLYAGIGNNEEYPGWWAGNIIFVGKLEETASIWLGLYPSRQNPRPVVIWNHVFRAFFAKDNTVFLFKTNEILLEKQISLNPSSHADDGLSLYEFIKWLNPLEHNSHQKLCKWASRLALGLSSSIPGPRLKQEEITYESDIILDSSDPSSNMTDGCGISSLALHKVIHETYRERLQLFEVPTAIQFRLAGAKGMVLLANYDKIEDLQVVLRSSQIKICYSSVLLDPSHLTMDILRFSHTKTPAKLSEEVIKNLHHNGVPASVFIGLLQQRLQQVVDGLTAWEGPDAMPKLWKAVEAAEGVIGARKARVSPTDSRVRGYGSYEDDEDDEEGIKHETSSQPWWADPFSGCPSSIAETVMELLDSGFTPLNSPYLRDKLKQCVKTKIKTAAAKFNYVLTQSCSAFAVPDPFGVLGPDQIYFKNSRREFVNKDGIKTDIILGEVLITRNPCKVPTDVRKVTAVQHPALADMVNVVVCSIQGHRRLIDYCGGGDFDGDRLLVIWDESFVKPFTNADEKYSKAPAGIESCFAMDKEVVAQFCSDMHKMGDQVEGGLQDHLLSSLRDPRYVGDYSRFHENAVYEYGYAHWRSINLAYKFCLVLDSAKTGYRIKSETYLSDRKLYSHPLGPSYKITEKKASNSSNDLPLQRGEGLPKFIMDSLHIEAAKQRDYWLIEVDNRFSNAPLNLHPDPDLVFPWQNFCNEARERSEKAIVSDLNVISDHVEAMYKQRVETYVNPASGSFTSQPITVRQDKIRDLSQRFISFPGPRNLKTLMEPTAVARLRASYAYIYAIRRGGPAAQFPFDRAFRELCAIKAQAVGGYKVCLQSMNDYRK</sequence>
<dbReference type="PANTHER" id="PTHR23079">
    <property type="entry name" value="RNA-DEPENDENT RNA POLYMERASE"/>
    <property type="match status" value="1"/>
</dbReference>
<dbReference type="GO" id="GO:0003723">
    <property type="term" value="F:RNA binding"/>
    <property type="evidence" value="ECO:0007669"/>
    <property type="project" value="UniProtKB-KW"/>
</dbReference>
<keyword evidence="3" id="KW-0472">Membrane</keyword>
<dbReference type="Pfam" id="PF05183">
    <property type="entry name" value="RdRP"/>
    <property type="match status" value="1"/>
</dbReference>
<dbReference type="GO" id="GO:0003968">
    <property type="term" value="F:RNA-directed RNA polymerase activity"/>
    <property type="evidence" value="ECO:0007669"/>
    <property type="project" value="UniProtKB-KW"/>
</dbReference>
<gene>
    <name evidence="5" type="ORF">LENED_009355</name>
</gene>
<evidence type="ECO:0000259" key="4">
    <source>
        <dbReference type="Pfam" id="PF05183"/>
    </source>
</evidence>
<feature type="region of interest" description="Disordered" evidence="2">
    <location>
        <begin position="1"/>
        <end position="41"/>
    </location>
</feature>
<comment type="caution">
    <text evidence="5">The sequence shown here is derived from an EMBL/GenBank/DDBJ whole genome shotgun (WGS) entry which is preliminary data.</text>
</comment>
<evidence type="ECO:0000256" key="2">
    <source>
        <dbReference type="SAM" id="MobiDB-lite"/>
    </source>
</evidence>
<comment type="similarity">
    <text evidence="1">Belongs to the RdRP family.</text>
</comment>
<feature type="region of interest" description="Disordered" evidence="2">
    <location>
        <begin position="966"/>
        <end position="991"/>
    </location>
</feature>
<dbReference type="EMBL" id="BDGU01000423">
    <property type="protein sequence ID" value="GAW07368.1"/>
    <property type="molecule type" value="Genomic_DNA"/>
</dbReference>
<keyword evidence="1" id="KW-0694">RNA-binding</keyword>
<evidence type="ECO:0000313" key="5">
    <source>
        <dbReference type="EMBL" id="GAW07368.1"/>
    </source>
</evidence>
<keyword evidence="1" id="KW-0696">RNA-directed RNA polymerase</keyword>
<feature type="transmembrane region" description="Helical" evidence="3">
    <location>
        <begin position="115"/>
        <end position="140"/>
    </location>
</feature>
<feature type="transmembrane region" description="Helical" evidence="3">
    <location>
        <begin position="71"/>
        <end position="95"/>
    </location>
</feature>
<evidence type="ECO:0000256" key="3">
    <source>
        <dbReference type="SAM" id="Phobius"/>
    </source>
</evidence>